<dbReference type="Proteomes" id="UP001153269">
    <property type="component" value="Unassembled WGS sequence"/>
</dbReference>
<proteinExistence type="predicted"/>
<comment type="caution">
    <text evidence="2">The sequence shown here is derived from an EMBL/GenBank/DDBJ whole genome shotgun (WGS) entry which is preliminary data.</text>
</comment>
<evidence type="ECO:0000256" key="1">
    <source>
        <dbReference type="SAM" id="MobiDB-lite"/>
    </source>
</evidence>
<organism evidence="2 3">
    <name type="scientific">Pleuronectes platessa</name>
    <name type="common">European plaice</name>
    <dbReference type="NCBI Taxonomy" id="8262"/>
    <lineage>
        <taxon>Eukaryota</taxon>
        <taxon>Metazoa</taxon>
        <taxon>Chordata</taxon>
        <taxon>Craniata</taxon>
        <taxon>Vertebrata</taxon>
        <taxon>Euteleostomi</taxon>
        <taxon>Actinopterygii</taxon>
        <taxon>Neopterygii</taxon>
        <taxon>Teleostei</taxon>
        <taxon>Neoteleostei</taxon>
        <taxon>Acanthomorphata</taxon>
        <taxon>Carangaria</taxon>
        <taxon>Pleuronectiformes</taxon>
        <taxon>Pleuronectoidei</taxon>
        <taxon>Pleuronectidae</taxon>
        <taxon>Pleuronectes</taxon>
    </lineage>
</organism>
<feature type="region of interest" description="Disordered" evidence="1">
    <location>
        <begin position="1"/>
        <end position="20"/>
    </location>
</feature>
<dbReference type="AlphaFoldDB" id="A0A9N7YXZ4"/>
<evidence type="ECO:0000313" key="3">
    <source>
        <dbReference type="Proteomes" id="UP001153269"/>
    </source>
</evidence>
<sequence>MWAIQPVTSEAKTSPSINWEMPRSGLDSHTAFLNGGFIVRRASPPPPPTVFSSSSSSSLCFSPTQLPQTEPEARTLVAGRRLIDGSEVASLRDRCAIAHSPLVTGLSAV</sequence>
<reference evidence="2" key="1">
    <citation type="submission" date="2020-03" db="EMBL/GenBank/DDBJ databases">
        <authorList>
            <person name="Weist P."/>
        </authorList>
    </citation>
    <scope>NUCLEOTIDE SEQUENCE</scope>
</reference>
<gene>
    <name evidence="2" type="ORF">PLEPLA_LOCUS36280</name>
</gene>
<dbReference type="EMBL" id="CADEAL010003984">
    <property type="protein sequence ID" value="CAB1448630.1"/>
    <property type="molecule type" value="Genomic_DNA"/>
</dbReference>
<protein>
    <submittedName>
        <fullName evidence="2">Uncharacterized protein</fullName>
    </submittedName>
</protein>
<feature type="compositionally biased region" description="Polar residues" evidence="1">
    <location>
        <begin position="1"/>
        <end position="17"/>
    </location>
</feature>
<keyword evidence="3" id="KW-1185">Reference proteome</keyword>
<evidence type="ECO:0000313" key="2">
    <source>
        <dbReference type="EMBL" id="CAB1448630.1"/>
    </source>
</evidence>
<name>A0A9N7YXZ4_PLEPL</name>
<accession>A0A9N7YXZ4</accession>